<evidence type="ECO:0000313" key="2">
    <source>
        <dbReference type="EMBL" id="TNJ43077.1"/>
    </source>
</evidence>
<evidence type="ECO:0000256" key="1">
    <source>
        <dbReference type="SAM" id="Phobius"/>
    </source>
</evidence>
<accession>A0A5C4SHB9</accession>
<comment type="caution">
    <text evidence="2">The sequence shown here is derived from an EMBL/GenBank/DDBJ whole genome shotgun (WGS) entry which is preliminary data.</text>
</comment>
<gene>
    <name evidence="2" type="ORF">FGF67_11990</name>
</gene>
<keyword evidence="1" id="KW-0812">Transmembrane</keyword>
<dbReference type="RefSeq" id="WP_139697994.1">
    <property type="nucleotide sequence ID" value="NZ_CP074074.1"/>
</dbReference>
<evidence type="ECO:0000313" key="3">
    <source>
        <dbReference type="Proteomes" id="UP000308713"/>
    </source>
</evidence>
<dbReference type="EMBL" id="VDCS01000011">
    <property type="protein sequence ID" value="TNJ43077.1"/>
    <property type="molecule type" value="Genomic_DNA"/>
</dbReference>
<organism evidence="2 3">
    <name type="scientific">Allotamlana fucoidanivorans</name>
    <dbReference type="NCBI Taxonomy" id="2583814"/>
    <lineage>
        <taxon>Bacteria</taxon>
        <taxon>Pseudomonadati</taxon>
        <taxon>Bacteroidota</taxon>
        <taxon>Flavobacteriia</taxon>
        <taxon>Flavobacteriales</taxon>
        <taxon>Flavobacteriaceae</taxon>
        <taxon>Allotamlana</taxon>
    </lineage>
</organism>
<protein>
    <submittedName>
        <fullName evidence="2">Uncharacterized protein</fullName>
    </submittedName>
</protein>
<reference evidence="2 3" key="1">
    <citation type="submission" date="2019-05" db="EMBL/GenBank/DDBJ databases">
        <title>Tamlana fucoidanivorans sp. nov., isolated from the surface of algae collected from Fujian province in China.</title>
        <authorList>
            <person name="Li J."/>
        </authorList>
    </citation>
    <scope>NUCLEOTIDE SEQUENCE [LARGE SCALE GENOMIC DNA]</scope>
    <source>
        <strain evidence="2 3">CW2-9</strain>
    </source>
</reference>
<dbReference type="OrthoDB" id="1144067at2"/>
<proteinExistence type="predicted"/>
<sequence length="87" mass="9591">MSKTKKLLIGILLDAIGCVSYIIPGIGEFVDIIWAPIAGWLMTKLYEGKSGKVAGIVAFVEEAVPGLDIIPTFTLMWIYTYLLKKEN</sequence>
<dbReference type="Proteomes" id="UP000308713">
    <property type="component" value="Unassembled WGS sequence"/>
</dbReference>
<dbReference type="AlphaFoldDB" id="A0A5C4SHB9"/>
<keyword evidence="1" id="KW-0472">Membrane</keyword>
<keyword evidence="3" id="KW-1185">Reference proteome</keyword>
<feature type="transmembrane region" description="Helical" evidence="1">
    <location>
        <begin position="63"/>
        <end position="83"/>
    </location>
</feature>
<keyword evidence="1" id="KW-1133">Transmembrane helix</keyword>
<name>A0A5C4SHB9_9FLAO</name>
<feature type="transmembrane region" description="Helical" evidence="1">
    <location>
        <begin position="7"/>
        <end position="26"/>
    </location>
</feature>